<dbReference type="EMBL" id="GBRH01168291">
    <property type="protein sequence ID" value="JAE29605.1"/>
    <property type="molecule type" value="Transcribed_RNA"/>
</dbReference>
<proteinExistence type="predicted"/>
<accession>A0A0A9GXB4</accession>
<name>A0A0A9GXB4_ARUDO</name>
<protein>
    <recommendedName>
        <fullName evidence="1">Putative E3 ubiquitin-protein ligase LIN ARM repeats domain-containing protein</fullName>
    </recommendedName>
</protein>
<dbReference type="AlphaFoldDB" id="A0A0A9GXB4"/>
<dbReference type="InterPro" id="IPR056514">
    <property type="entry name" value="ARM_LIN_2nd"/>
</dbReference>
<feature type="domain" description="Putative E3 ubiquitin-protein ligase LIN ARM repeats" evidence="1">
    <location>
        <begin position="3"/>
        <end position="77"/>
    </location>
</feature>
<organism evidence="2">
    <name type="scientific">Arundo donax</name>
    <name type="common">Giant reed</name>
    <name type="synonym">Donax arundinaceus</name>
    <dbReference type="NCBI Taxonomy" id="35708"/>
    <lineage>
        <taxon>Eukaryota</taxon>
        <taxon>Viridiplantae</taxon>
        <taxon>Streptophyta</taxon>
        <taxon>Embryophyta</taxon>
        <taxon>Tracheophyta</taxon>
        <taxon>Spermatophyta</taxon>
        <taxon>Magnoliopsida</taxon>
        <taxon>Liliopsida</taxon>
        <taxon>Poales</taxon>
        <taxon>Poaceae</taxon>
        <taxon>PACMAD clade</taxon>
        <taxon>Arundinoideae</taxon>
        <taxon>Arundineae</taxon>
        <taxon>Arundo</taxon>
    </lineage>
</organism>
<dbReference type="Pfam" id="PF23654">
    <property type="entry name" value="ARM_LIN_2nd"/>
    <property type="match status" value="1"/>
</dbReference>
<dbReference type="PANTHER" id="PTHR35549">
    <property type="entry name" value="OS04G0584500 PROTEIN"/>
    <property type="match status" value="1"/>
</dbReference>
<evidence type="ECO:0000259" key="1">
    <source>
        <dbReference type="Pfam" id="PF23654"/>
    </source>
</evidence>
<sequence>MRGIKRKGFHLSNLATALKRDVHEATILVYLLDPTSLEIKNLYLLPSLLHVACNSDTQKWPTLLPLTPTSASIALIEILVTSFNYVTNNVHLSIPKEKICFSQNCNAPKLHDHQIVMSNTRRYTVMNQENNQQRLKGKSIN</sequence>
<dbReference type="PANTHER" id="PTHR35549:SF2">
    <property type="entry name" value="TRANSDUCIN_WD40 REPEAT-LIKE SUPERFAMILY PROTEIN"/>
    <property type="match status" value="1"/>
</dbReference>
<reference evidence="2" key="1">
    <citation type="submission" date="2014-09" db="EMBL/GenBank/DDBJ databases">
        <authorList>
            <person name="Magalhaes I.L.F."/>
            <person name="Oliveira U."/>
            <person name="Santos F.R."/>
            <person name="Vidigal T.H.D.A."/>
            <person name="Brescovit A.D."/>
            <person name="Santos A.J."/>
        </authorList>
    </citation>
    <scope>NUCLEOTIDE SEQUENCE</scope>
    <source>
        <tissue evidence="2">Shoot tissue taken approximately 20 cm above the soil surface</tissue>
    </source>
</reference>
<reference evidence="2" key="2">
    <citation type="journal article" date="2015" name="Data Brief">
        <title>Shoot transcriptome of the giant reed, Arundo donax.</title>
        <authorList>
            <person name="Barrero R.A."/>
            <person name="Guerrero F.D."/>
            <person name="Moolhuijzen P."/>
            <person name="Goolsby J.A."/>
            <person name="Tidwell J."/>
            <person name="Bellgard S.E."/>
            <person name="Bellgard M.I."/>
        </authorList>
    </citation>
    <scope>NUCLEOTIDE SEQUENCE</scope>
    <source>
        <tissue evidence="2">Shoot tissue taken approximately 20 cm above the soil surface</tissue>
    </source>
</reference>
<evidence type="ECO:0000313" key="2">
    <source>
        <dbReference type="EMBL" id="JAE29605.1"/>
    </source>
</evidence>